<name>A0ABM1BCE3_LIMPO</name>
<dbReference type="SUPFAM" id="SSF54768">
    <property type="entry name" value="dsRNA-binding domain-like"/>
    <property type="match status" value="1"/>
</dbReference>
<organism evidence="4 6">
    <name type="scientific">Limulus polyphemus</name>
    <name type="common">Atlantic horseshoe crab</name>
    <dbReference type="NCBI Taxonomy" id="6850"/>
    <lineage>
        <taxon>Eukaryota</taxon>
        <taxon>Metazoa</taxon>
        <taxon>Ecdysozoa</taxon>
        <taxon>Arthropoda</taxon>
        <taxon>Chelicerata</taxon>
        <taxon>Merostomata</taxon>
        <taxon>Xiphosura</taxon>
        <taxon>Limulidae</taxon>
        <taxon>Limulus</taxon>
    </lineage>
</organism>
<evidence type="ECO:0000259" key="3">
    <source>
        <dbReference type="PROSITE" id="PS50137"/>
    </source>
</evidence>
<dbReference type="CDD" id="cd19868">
    <property type="entry name" value="DSRM_DGCR8_rpt2"/>
    <property type="match status" value="1"/>
</dbReference>
<feature type="region of interest" description="Disordered" evidence="2">
    <location>
        <begin position="703"/>
        <end position="741"/>
    </location>
</feature>
<reference evidence="5 6" key="1">
    <citation type="submission" date="2025-05" db="UniProtKB">
        <authorList>
            <consortium name="RefSeq"/>
        </authorList>
    </citation>
    <scope>IDENTIFICATION</scope>
    <source>
        <tissue evidence="5 6">Muscle</tissue>
    </source>
</reference>
<evidence type="ECO:0000313" key="6">
    <source>
        <dbReference type="RefSeq" id="XP_013779178.1"/>
    </source>
</evidence>
<dbReference type="CDD" id="cd19867">
    <property type="entry name" value="DSRM_DGCR8_rpt1"/>
    <property type="match status" value="1"/>
</dbReference>
<proteinExistence type="predicted"/>
<keyword evidence="4" id="KW-1185">Reference proteome</keyword>
<evidence type="ECO:0000313" key="5">
    <source>
        <dbReference type="RefSeq" id="XP_013779177.1"/>
    </source>
</evidence>
<dbReference type="Proteomes" id="UP000694941">
    <property type="component" value="Unplaced"/>
</dbReference>
<feature type="compositionally biased region" description="Polar residues" evidence="2">
    <location>
        <begin position="185"/>
        <end position="195"/>
    </location>
</feature>
<accession>A0ABM1BCE3</accession>
<keyword evidence="1" id="KW-0694">RNA-binding</keyword>
<dbReference type="Gene3D" id="3.30.160.590">
    <property type="match status" value="1"/>
</dbReference>
<sequence>MKKMSQENYTFDFEFLNKTSRQNDTLAHSKPECDKNQPATPLHMHMSNQFCERLDIGHGGGETAIAQNSQSSSFTNTSKSEATNFKTGFHHCQSSHYTGPNSFTDGEVVLTTNTTQSCNGINNKIESYCDKKQFYKNISREENWCSDSNEACWPVESSSNTGPLDSDNSYNPDCGDSILHKFELSQNNEPRSVNEPQRGKEDKLENKLSDVCSTVSGPLDNMKLKDVSSAFCRMSKNKKLTNTPYEFSSCIKVRRINEPLDTWEGSHYREKDQEESVNNVDSENRVKTRKQPGKEIELDTVELGGRDDNDASWSVESFTNADLLGPDIVTSELDDSYGPDSEPSRNATLSLRFAKDSDLQKRELLLINKSQAINELQQEKAIKQEIKSSNMCSSVSGPADEMKLEGVPGASCRMPEKRKLINTQNKFSSHSKIRRVADANDVWEGNCYQEGIKDQEGSEIVENNTDGEIGAIKEKHSGHEVEFDILDEVELGGEDDNEDEDSFDGSDSDILEDEVDAMLEQGLQAARQKKFETSATSTEAGGGDDLAHIERHKVVLKVRGHDHFDMLPEGWIEVGHNSGMPVYLHRQTRVCTLSKPYFLGPGSARKHEVPVSSVPCLHYKRELEKENETSTNLGSAGNEEEIEEESLSATETIPRAKVESLQENKKEQSIDPQSLREYCSKLFQFQTITVRRFRTWAGRRKHQKMVKQRDRPTLPEGTKLITCPLPSAPDKGPPQTSGAKREFVMNPSGKSFICILHEYVQHAMKLQPRYVFKELENASMPYGATVIINDMEYGTGYGSSKKQAKSEAARATLEVLIPQMKHVTIDNKKTDQDQQDVAFFDEIRIEDPRINDLCVKAGQPSPYQILLECLKRNYGMGDTQIKIELKSLKHQKNEFTMTVGKQKATVLCKNKRDGKQRASQAILQGLHPHIACWGSLLRLYGIGSCKTLKEKKEEEQRITELQSKACAHKPNYSILNKLKQEMLKLKARREAVKPIGKFIPQNLEILPSPSTSNLNNVDL</sequence>
<feature type="compositionally biased region" description="Basic and acidic residues" evidence="2">
    <location>
        <begin position="197"/>
        <end position="206"/>
    </location>
</feature>
<evidence type="ECO:0000313" key="4">
    <source>
        <dbReference type="Proteomes" id="UP000694941"/>
    </source>
</evidence>
<dbReference type="GeneID" id="106463668"/>
<gene>
    <name evidence="5 6" type="primary">LOC106463668</name>
</gene>
<feature type="region of interest" description="Disordered" evidence="2">
    <location>
        <begin position="268"/>
        <end position="296"/>
    </location>
</feature>
<dbReference type="InterPro" id="IPR014720">
    <property type="entry name" value="dsRBD_dom"/>
</dbReference>
<dbReference type="Gene3D" id="2.20.70.10">
    <property type="match status" value="1"/>
</dbReference>
<feature type="region of interest" description="Disordered" evidence="2">
    <location>
        <begin position="624"/>
        <end position="650"/>
    </location>
</feature>
<dbReference type="PANTHER" id="PTHR13482:SF3">
    <property type="entry name" value="MICROPROCESSOR COMPLEX SUBUNIT DGCR8"/>
    <property type="match status" value="1"/>
</dbReference>
<dbReference type="InterPro" id="IPR040375">
    <property type="entry name" value="DGCR8"/>
</dbReference>
<feature type="region of interest" description="Disordered" evidence="2">
    <location>
        <begin position="22"/>
        <end position="41"/>
    </location>
</feature>
<protein>
    <submittedName>
        <fullName evidence="5 6">Uncharacterized protein LOC106463668</fullName>
    </submittedName>
</protein>
<dbReference type="PANTHER" id="PTHR13482">
    <property type="entry name" value="MICRORNA PROCESSOR COMPLEX SUBUNIT DGCR8"/>
    <property type="match status" value="1"/>
</dbReference>
<evidence type="ECO:0000256" key="1">
    <source>
        <dbReference type="PROSITE-ProRule" id="PRU00266"/>
    </source>
</evidence>
<feature type="domain" description="DRBM" evidence="3">
    <location>
        <begin position="751"/>
        <end position="818"/>
    </location>
</feature>
<dbReference type="SMART" id="SM00358">
    <property type="entry name" value="DSRM"/>
    <property type="match status" value="1"/>
</dbReference>
<dbReference type="RefSeq" id="XP_013779178.1">
    <property type="nucleotide sequence ID" value="XM_013923724.2"/>
</dbReference>
<dbReference type="Gene3D" id="3.30.160.20">
    <property type="match status" value="2"/>
</dbReference>
<feature type="region of interest" description="Disordered" evidence="2">
    <location>
        <begin position="185"/>
        <end position="206"/>
    </location>
</feature>
<evidence type="ECO:0000256" key="2">
    <source>
        <dbReference type="SAM" id="MobiDB-lite"/>
    </source>
</evidence>
<feature type="compositionally biased region" description="Basic and acidic residues" evidence="2">
    <location>
        <begin position="282"/>
        <end position="296"/>
    </location>
</feature>
<dbReference type="RefSeq" id="XP_013779177.1">
    <property type="nucleotide sequence ID" value="XM_013923723.2"/>
</dbReference>
<dbReference type="Pfam" id="PF00035">
    <property type="entry name" value="dsrm"/>
    <property type="match status" value="1"/>
</dbReference>
<dbReference type="PROSITE" id="PS50137">
    <property type="entry name" value="DS_RBD"/>
    <property type="match status" value="1"/>
</dbReference>